<protein>
    <submittedName>
        <fullName evidence="3">Surfactin synthase thioesterase subunit</fullName>
    </submittedName>
</protein>
<reference evidence="3 4" key="1">
    <citation type="submission" date="2021-03" db="EMBL/GenBank/DDBJ databases">
        <title>Genomic Encyclopedia of Type Strains, Phase IV (KMG-IV): sequencing the most valuable type-strain genomes for metagenomic binning, comparative biology and taxonomic classification.</title>
        <authorList>
            <person name="Goeker M."/>
        </authorList>
    </citation>
    <scope>NUCLEOTIDE SEQUENCE [LARGE SCALE GENOMIC DNA]</scope>
    <source>
        <strain evidence="3 4">DSM 21292</strain>
    </source>
</reference>
<comment type="similarity">
    <text evidence="1">Belongs to the thioesterase family.</text>
</comment>
<organism evidence="3 4">
    <name type="scientific">Paenibacillus xylanexedens</name>
    <dbReference type="NCBI Taxonomy" id="528191"/>
    <lineage>
        <taxon>Bacteria</taxon>
        <taxon>Bacillati</taxon>
        <taxon>Bacillota</taxon>
        <taxon>Bacilli</taxon>
        <taxon>Bacillales</taxon>
        <taxon>Paenibacillaceae</taxon>
        <taxon>Paenibacillus</taxon>
    </lineage>
</organism>
<dbReference type="InterPro" id="IPR012223">
    <property type="entry name" value="TEII"/>
</dbReference>
<dbReference type="EMBL" id="JAGIKV010000007">
    <property type="protein sequence ID" value="MBP2245779.1"/>
    <property type="molecule type" value="Genomic_DNA"/>
</dbReference>
<gene>
    <name evidence="3" type="ORF">J2Z28_002397</name>
</gene>
<keyword evidence="4" id="KW-1185">Reference proteome</keyword>
<name>A0ABS4RST1_PAEXY</name>
<accession>A0ABS4RST1</accession>
<dbReference type="Proteomes" id="UP000810207">
    <property type="component" value="Unassembled WGS sequence"/>
</dbReference>
<dbReference type="SUPFAM" id="SSF53474">
    <property type="entry name" value="alpha/beta-Hydrolases"/>
    <property type="match status" value="1"/>
</dbReference>
<dbReference type="InterPro" id="IPR001031">
    <property type="entry name" value="Thioesterase"/>
</dbReference>
<sequence>MIFHRWKSSLSPFIDVIPIELKGRGARVGEPFYESFEEAIEDIYPTVSSLIHGPYAIFGHSMGSWMALELYYRLAQSTKQLPEHMMLSGNRAPHIFKDENIHTLPDEEFRETIQNMGGTSDEVFTNKELFSLFAPVLRADFRIVELYRFQPKPFKVQSDITVLTGRSDTRVKSSDLIGWKKYAGSQCDIVKLDGGHFYIQENIQETTRIINEKLQPYVI</sequence>
<comment type="caution">
    <text evidence="3">The sequence shown here is derived from an EMBL/GenBank/DDBJ whole genome shotgun (WGS) entry which is preliminary data.</text>
</comment>
<evidence type="ECO:0000313" key="4">
    <source>
        <dbReference type="Proteomes" id="UP000810207"/>
    </source>
</evidence>
<evidence type="ECO:0000259" key="2">
    <source>
        <dbReference type="Pfam" id="PF00975"/>
    </source>
</evidence>
<evidence type="ECO:0000313" key="3">
    <source>
        <dbReference type="EMBL" id="MBP2245779.1"/>
    </source>
</evidence>
<dbReference type="Pfam" id="PF00975">
    <property type="entry name" value="Thioesterase"/>
    <property type="match status" value="1"/>
</dbReference>
<dbReference type="Gene3D" id="3.40.50.1820">
    <property type="entry name" value="alpha/beta hydrolase"/>
    <property type="match status" value="1"/>
</dbReference>
<dbReference type="PANTHER" id="PTHR11487">
    <property type="entry name" value="THIOESTERASE"/>
    <property type="match status" value="1"/>
</dbReference>
<feature type="domain" description="Thioesterase" evidence="2">
    <location>
        <begin position="2"/>
        <end position="213"/>
    </location>
</feature>
<proteinExistence type="inferred from homology"/>
<dbReference type="PANTHER" id="PTHR11487:SF0">
    <property type="entry name" value="S-ACYL FATTY ACID SYNTHASE THIOESTERASE, MEDIUM CHAIN"/>
    <property type="match status" value="1"/>
</dbReference>
<dbReference type="InterPro" id="IPR029058">
    <property type="entry name" value="AB_hydrolase_fold"/>
</dbReference>
<evidence type="ECO:0000256" key="1">
    <source>
        <dbReference type="ARBA" id="ARBA00007169"/>
    </source>
</evidence>